<dbReference type="Gene3D" id="1.25.40.10">
    <property type="entry name" value="Tetratricopeptide repeat domain"/>
    <property type="match status" value="1"/>
</dbReference>
<evidence type="ECO:0000313" key="4">
    <source>
        <dbReference type="Proteomes" id="UP000226357"/>
    </source>
</evidence>
<evidence type="ECO:0000313" key="3">
    <source>
        <dbReference type="EMBL" id="PFR97218.1"/>
    </source>
</evidence>
<evidence type="ECO:0000256" key="1">
    <source>
        <dbReference type="SAM" id="Coils"/>
    </source>
</evidence>
<feature type="signal peptide" evidence="2">
    <location>
        <begin position="1"/>
        <end position="23"/>
    </location>
</feature>
<dbReference type="PROSITE" id="PS51257">
    <property type="entry name" value="PROKAR_LIPOPROTEIN"/>
    <property type="match status" value="1"/>
</dbReference>
<accession>A0AA44TD40</accession>
<protein>
    <recommendedName>
        <fullName evidence="5">Lipoprotein</fullName>
    </recommendedName>
</protein>
<keyword evidence="2" id="KW-0732">Signal</keyword>
<organism evidence="3 4">
    <name type="scientific">Bacillus cereus</name>
    <dbReference type="NCBI Taxonomy" id="1396"/>
    <lineage>
        <taxon>Bacteria</taxon>
        <taxon>Bacillati</taxon>
        <taxon>Bacillota</taxon>
        <taxon>Bacilli</taxon>
        <taxon>Bacillales</taxon>
        <taxon>Bacillaceae</taxon>
        <taxon>Bacillus</taxon>
        <taxon>Bacillus cereus group</taxon>
    </lineage>
</organism>
<gene>
    <name evidence="3" type="ORF">COK38_19760</name>
</gene>
<keyword evidence="1" id="KW-0175">Coiled coil</keyword>
<name>A0AA44TD40_BACCE</name>
<feature type="chain" id="PRO_5041424373" description="Lipoprotein" evidence="2">
    <location>
        <begin position="24"/>
        <end position="333"/>
    </location>
</feature>
<dbReference type="InterPro" id="IPR011990">
    <property type="entry name" value="TPR-like_helical_dom_sf"/>
</dbReference>
<proteinExistence type="predicted"/>
<reference evidence="3 4" key="1">
    <citation type="submission" date="2017-09" db="EMBL/GenBank/DDBJ databases">
        <title>Large-scale bioinformatics analysis of Bacillus genomes uncovers conserved roles of natural products in bacterial physiology.</title>
        <authorList>
            <consortium name="Agbiome Team Llc"/>
            <person name="Bleich R.M."/>
            <person name="Grubbs K.J."/>
            <person name="Santa Maria K.C."/>
            <person name="Allen S.E."/>
            <person name="Farag S."/>
            <person name="Shank E.A."/>
            <person name="Bowers A."/>
        </authorList>
    </citation>
    <scope>NUCLEOTIDE SEQUENCE [LARGE SCALE GENOMIC DNA]</scope>
    <source>
        <strain evidence="3 4">AFS067272</strain>
    </source>
</reference>
<dbReference type="AlphaFoldDB" id="A0AA44TD40"/>
<sequence>MYVKKVLFLIGLALLLMGCSNNAFDQAVEKGKGYIESREYDKAIATFELALQEKDDENIKTLLKQTKNMSKAIQTKEEQKYDETLVLLQNVKDEKNGMESVKKEATKLEEEIKGEQKVIKEVNEALKRGEELIEKSEYGDAAHALEEVITLSENKPIVNSQREQANKLLIPVKEKLATFQAAEDERKRQKELQLKNMYVNEEYRFSIKFPTSWVSKHRVKETNLGGFKKVFAVQYQLSDKKYYDVFYVGIVLDGQGNIESLEPEWTFIGNSREKNHYYRMIGEMLPELEDKPKLKDEFTNVVRQHITSFSNWIEVYPHPTQGTEDPMKNVLQD</sequence>
<dbReference type="Proteomes" id="UP000226357">
    <property type="component" value="Unassembled WGS sequence"/>
</dbReference>
<dbReference type="RefSeq" id="WP_000289376.1">
    <property type="nucleotide sequence ID" value="NZ_NTUG01000001.1"/>
</dbReference>
<dbReference type="EMBL" id="NVBO01000239">
    <property type="protein sequence ID" value="PFR97218.1"/>
    <property type="molecule type" value="Genomic_DNA"/>
</dbReference>
<evidence type="ECO:0008006" key="5">
    <source>
        <dbReference type="Google" id="ProtNLM"/>
    </source>
</evidence>
<evidence type="ECO:0000256" key="2">
    <source>
        <dbReference type="SAM" id="SignalP"/>
    </source>
</evidence>
<feature type="coiled-coil region" evidence="1">
    <location>
        <begin position="59"/>
        <end position="125"/>
    </location>
</feature>
<comment type="caution">
    <text evidence="3">The sequence shown here is derived from an EMBL/GenBank/DDBJ whole genome shotgun (WGS) entry which is preliminary data.</text>
</comment>